<reference evidence="1 2" key="1">
    <citation type="journal article" date="2016" name="Nat. Commun.">
        <title>Thousands of microbial genomes shed light on interconnected biogeochemical processes in an aquifer system.</title>
        <authorList>
            <person name="Anantharaman K."/>
            <person name="Brown C.T."/>
            <person name="Hug L.A."/>
            <person name="Sharon I."/>
            <person name="Castelle C.J."/>
            <person name="Probst A.J."/>
            <person name="Thomas B.C."/>
            <person name="Singh A."/>
            <person name="Wilkins M.J."/>
            <person name="Karaoz U."/>
            <person name="Brodie E.L."/>
            <person name="Williams K.H."/>
            <person name="Hubbard S.S."/>
            <person name="Banfield J.F."/>
        </authorList>
    </citation>
    <scope>NUCLEOTIDE SEQUENCE [LARGE SCALE GENOMIC DNA]</scope>
    <source>
        <strain evidence="2">RIFCSPLOWO2_12_FULL_64_10</strain>
    </source>
</reference>
<sequence>MTPEKVVDQLLMEMALPDPPDAWVSEPPFRNPTPEQQQTYRDRMNALRFWWANLMLTQGVSLRERMVLFWHNHFATEAKDVTVPQLMYNQNQTLRRHALGNVKDLVKAVTRDPAMLIYLDGRLNRVGSPNENYARELLELFTMGVNNYTQRDVAEAARALTGWTVNGLQAEFQARRFDAGTKTFLGRTGAFNDTEVVDIVFDQWQTALFICRKLYRELVYQEPAEGVVAELADTLRENGYELKPVLRKLLLSTHFFDETTIGARIKSPVELIVGTARALNIPQVSPVYLAGFAGLLEQTLLDPPNVAGWPGYRNWISTSMLPQRHSFIDELLDGKPRSMYRQRFTFPAIDALGFARTFPAPNDAVALVKDLAQALFAIPTGDGQREVFLNALLQGAAVYDWSTADPRAGDRLKALLRMMLKLPEYQLT</sequence>
<evidence type="ECO:0000313" key="1">
    <source>
        <dbReference type="EMBL" id="OGG51862.1"/>
    </source>
</evidence>
<comment type="caution">
    <text evidence="1">The sequence shown here is derived from an EMBL/GenBank/DDBJ whole genome shotgun (WGS) entry which is preliminary data.</text>
</comment>
<dbReference type="Proteomes" id="UP000178606">
    <property type="component" value="Unassembled WGS sequence"/>
</dbReference>
<dbReference type="AlphaFoldDB" id="A0A1F6CSK3"/>
<proteinExistence type="predicted"/>
<dbReference type="EMBL" id="MFKF01000165">
    <property type="protein sequence ID" value="OGG51862.1"/>
    <property type="molecule type" value="Genomic_DNA"/>
</dbReference>
<accession>A0A1F6CSK3</accession>
<name>A0A1F6CSK3_HANXR</name>
<evidence type="ECO:0000313" key="2">
    <source>
        <dbReference type="Proteomes" id="UP000178606"/>
    </source>
</evidence>
<gene>
    <name evidence="1" type="ORF">A3F84_15175</name>
</gene>
<protein>
    <recommendedName>
        <fullName evidence="3">DUF1800 domain-containing protein</fullName>
    </recommendedName>
</protein>
<evidence type="ECO:0008006" key="3">
    <source>
        <dbReference type="Google" id="ProtNLM"/>
    </source>
</evidence>
<organism evidence="1 2">
    <name type="scientific">Handelsmanbacteria sp. (strain RIFCSPLOWO2_12_FULL_64_10)</name>
    <dbReference type="NCBI Taxonomy" id="1817868"/>
    <lineage>
        <taxon>Bacteria</taxon>
        <taxon>Candidatus Handelsmaniibacteriota</taxon>
    </lineage>
</organism>
<dbReference type="InterPro" id="IPR014917">
    <property type="entry name" value="DUF1800"/>
</dbReference>
<dbReference type="Pfam" id="PF08811">
    <property type="entry name" value="DUF1800"/>
    <property type="match status" value="1"/>
</dbReference>